<dbReference type="SUPFAM" id="SSF141072">
    <property type="entry name" value="CalX-like"/>
    <property type="match status" value="1"/>
</dbReference>
<keyword evidence="4" id="KW-0106">Calcium</keyword>
<dbReference type="InterPro" id="IPR015919">
    <property type="entry name" value="Cadherin-like_sf"/>
</dbReference>
<dbReference type="GO" id="GO:0007154">
    <property type="term" value="P:cell communication"/>
    <property type="evidence" value="ECO:0007669"/>
    <property type="project" value="InterPro"/>
</dbReference>
<evidence type="ECO:0000313" key="6">
    <source>
        <dbReference type="EMBL" id="MBD2296384.1"/>
    </source>
</evidence>
<keyword evidence="1" id="KW-0732">Signal</keyword>
<dbReference type="CDD" id="cd01846">
    <property type="entry name" value="fatty_acyltransferase_like"/>
    <property type="match status" value="1"/>
</dbReference>
<keyword evidence="3" id="KW-0378">Hydrolase</keyword>
<dbReference type="Pfam" id="PF07452">
    <property type="entry name" value="CHRD"/>
    <property type="match status" value="2"/>
</dbReference>
<evidence type="ECO:0000259" key="5">
    <source>
        <dbReference type="PROSITE" id="PS50933"/>
    </source>
</evidence>
<evidence type="ECO:0000256" key="2">
    <source>
        <dbReference type="ARBA" id="ARBA00022737"/>
    </source>
</evidence>
<dbReference type="InterPro" id="IPR051058">
    <property type="entry name" value="GDSL_Est/Lipase"/>
</dbReference>
<gene>
    <name evidence="6" type="ORF">H6G06_23590</name>
</gene>
<dbReference type="Gene3D" id="2.150.10.10">
    <property type="entry name" value="Serralysin-like metalloprotease, C-terminal"/>
    <property type="match status" value="1"/>
</dbReference>
<dbReference type="Gene3D" id="2.60.40.2030">
    <property type="match status" value="1"/>
</dbReference>
<dbReference type="GO" id="GO:0005509">
    <property type="term" value="F:calcium ion binding"/>
    <property type="evidence" value="ECO:0007669"/>
    <property type="project" value="InterPro"/>
</dbReference>
<dbReference type="Pfam" id="PF03160">
    <property type="entry name" value="Calx-beta"/>
    <property type="match status" value="1"/>
</dbReference>
<dbReference type="InterPro" id="IPR010895">
    <property type="entry name" value="CHRD"/>
</dbReference>
<dbReference type="PANTHER" id="PTHR45648:SF22">
    <property type="entry name" value="GDSL LIPASE_ACYLHYDROLASE FAMILY PROTEIN (AFU_ORTHOLOGUE AFUA_4G14700)"/>
    <property type="match status" value="1"/>
</dbReference>
<name>A0A926WMB3_9NOST</name>
<dbReference type="PANTHER" id="PTHR45648">
    <property type="entry name" value="GDSL LIPASE/ACYLHYDROLASE FAMILY PROTEIN (AFU_ORTHOLOGUE AFUA_4G14700)"/>
    <property type="match status" value="1"/>
</dbReference>
<keyword evidence="7" id="KW-1185">Reference proteome</keyword>
<dbReference type="InterPro" id="IPR013783">
    <property type="entry name" value="Ig-like_fold"/>
</dbReference>
<dbReference type="SMART" id="SM00754">
    <property type="entry name" value="CHRD"/>
    <property type="match status" value="2"/>
</dbReference>
<dbReference type="GO" id="GO:0016298">
    <property type="term" value="F:lipase activity"/>
    <property type="evidence" value="ECO:0007669"/>
    <property type="project" value="InterPro"/>
</dbReference>
<dbReference type="Gene3D" id="3.40.50.1110">
    <property type="entry name" value="SGNH hydrolase"/>
    <property type="match status" value="1"/>
</dbReference>
<sequence>MNQSPILNNPLSDQNAKANSAFRYTVANNIFSDPDAINPFEDIVVFGDSLSDTGNLYQASGNTFPPPPYYQGRFSNGPVWIDYLRDNLNFSDESVKNFAFGGANTGLNNVFGGYTVPGLLTEIEQFKTLNANTPVSEDTLYFIWAGANDFLNPPADPFQAVTDAVTNISNAIATLSSLGGKEFVVANLTDLGATPLSIENNNSANGRAISLAFNNALSQALDNLEIGLNIDTSLVDIFGLNDAVQANPEDYNFTNLTQPLINATGDVNPDEYAFWDRVHPSTRLHQLVSERFADTLINEGIIADRIKYSATLADGSSLPDWLKFNEITRTFTGTPTGENVGQLDVKVIATDKEGLTATDIFSLQIQGINISTSEGNGGINTKAFTVFLDEASTESVTVNYQTIPITATPVSDTTKEVFEAILEGSQQVPGVTTTATGVASAELDTEAATFTYRLEVTGLDFNNQTATTDDDVTLAHIHNAARGANGPVDFDILADDDKQITVENGKTIITGIWEASEGLTAEEIETLKSAATGTDTPYYFNIHTTTNPGGELRGQIINETPVFVPTKEVFEAILEGSQQVPGITTTATGVASAELDTEAATFTYRLEVTGLDFNNQTATTDDDVTLAHIHNAARGANGPVDFDILADDDKQITVENGKTIITGIWEASEGLTAEEIETLKSAATGADTPYYFNIHTTANPGGELRGQIVSTTPDYVSTSGTLTFAPGETNKTVEVIIVGDTQIEADDTFKIVLSDVNDSSLILGEQLVTILNDDQPPAQLIFGTPNSEELNPKSGQTLFAGGGGDTINATNNNNIFAGDGNDLVTVNSDSFVSAGDGDDTVIVGVDGPAHKTIVNGGRGEDQLFVAEADATNIMFGAADADELTVIEGSNQLLFGGSGDDNITSKGSNNRLFGGSGNDKLVSNLNDLLSAGDGNDALFAGEQGGNKLTGGAGADQFWVANGSLPTSKNTVTDFTIGVDKIGFGGVGILNFGQVIKEQMGSDTLLKINTTEIVLLVGINANSLTANDFAFSASVVSI</sequence>
<dbReference type="GO" id="GO:0006629">
    <property type="term" value="P:lipid metabolic process"/>
    <property type="evidence" value="ECO:0007669"/>
    <property type="project" value="InterPro"/>
</dbReference>
<dbReference type="InterPro" id="IPR001087">
    <property type="entry name" value="GDSL"/>
</dbReference>
<dbReference type="Pfam" id="PF00353">
    <property type="entry name" value="HemolysinCabind"/>
    <property type="match status" value="2"/>
</dbReference>
<dbReference type="PROSITE" id="PS01098">
    <property type="entry name" value="LIPASE_GDSL_SER"/>
    <property type="match status" value="1"/>
</dbReference>
<dbReference type="InterPro" id="IPR001343">
    <property type="entry name" value="Hemolysn_Ca-bd"/>
</dbReference>
<dbReference type="InterPro" id="IPR011049">
    <property type="entry name" value="Serralysin-like_metalloprot_C"/>
</dbReference>
<dbReference type="SUPFAM" id="SSF52266">
    <property type="entry name" value="SGNH hydrolase"/>
    <property type="match status" value="1"/>
</dbReference>
<dbReference type="Pfam" id="PF00657">
    <property type="entry name" value="Lipase_GDSL"/>
    <property type="match status" value="1"/>
</dbReference>
<dbReference type="GO" id="GO:0016020">
    <property type="term" value="C:membrane"/>
    <property type="evidence" value="ECO:0007669"/>
    <property type="project" value="InterPro"/>
</dbReference>
<dbReference type="SUPFAM" id="SSF51120">
    <property type="entry name" value="beta-Roll"/>
    <property type="match status" value="1"/>
</dbReference>
<organism evidence="6 7">
    <name type="scientific">Anabaena sphaerica FACHB-251</name>
    <dbReference type="NCBI Taxonomy" id="2692883"/>
    <lineage>
        <taxon>Bacteria</taxon>
        <taxon>Bacillati</taxon>
        <taxon>Cyanobacteriota</taxon>
        <taxon>Cyanophyceae</taxon>
        <taxon>Nostocales</taxon>
        <taxon>Nostocaceae</taxon>
        <taxon>Anabaena</taxon>
    </lineage>
</organism>
<dbReference type="Pfam" id="PF05345">
    <property type="entry name" value="He_PIG"/>
    <property type="match status" value="1"/>
</dbReference>
<dbReference type="RefSeq" id="WP_190564505.1">
    <property type="nucleotide sequence ID" value="NZ_JACJQU010000022.1"/>
</dbReference>
<keyword evidence="2" id="KW-0677">Repeat</keyword>
<dbReference type="SMART" id="SM00736">
    <property type="entry name" value="CADG"/>
    <property type="match status" value="1"/>
</dbReference>
<dbReference type="Gene3D" id="2.60.40.10">
    <property type="entry name" value="Immunoglobulins"/>
    <property type="match status" value="1"/>
</dbReference>
<comment type="caution">
    <text evidence="6">The sequence shown here is derived from an EMBL/GenBank/DDBJ whole genome shotgun (WGS) entry which is preliminary data.</text>
</comment>
<evidence type="ECO:0000256" key="3">
    <source>
        <dbReference type="ARBA" id="ARBA00022801"/>
    </source>
</evidence>
<evidence type="ECO:0000313" key="7">
    <source>
        <dbReference type="Proteomes" id="UP000662185"/>
    </source>
</evidence>
<dbReference type="AlphaFoldDB" id="A0A926WMB3"/>
<dbReference type="InterPro" id="IPR008265">
    <property type="entry name" value="Lipase_GDSL_AS"/>
</dbReference>
<dbReference type="PROSITE" id="PS50933">
    <property type="entry name" value="CHRD"/>
    <property type="match status" value="2"/>
</dbReference>
<dbReference type="Proteomes" id="UP000662185">
    <property type="component" value="Unassembled WGS sequence"/>
</dbReference>
<evidence type="ECO:0000256" key="4">
    <source>
        <dbReference type="ARBA" id="ARBA00022837"/>
    </source>
</evidence>
<reference evidence="7" key="1">
    <citation type="journal article" date="2020" name="ISME J.">
        <title>Comparative genomics reveals insights into cyanobacterial evolution and habitat adaptation.</title>
        <authorList>
            <person name="Chen M.Y."/>
            <person name="Teng W.K."/>
            <person name="Zhao L."/>
            <person name="Hu C.X."/>
            <person name="Zhou Y.K."/>
            <person name="Han B.P."/>
            <person name="Song L.R."/>
            <person name="Shu W.S."/>
        </authorList>
    </citation>
    <scope>NUCLEOTIDE SEQUENCE [LARGE SCALE GENOMIC DNA]</scope>
    <source>
        <strain evidence="7">FACHB-251</strain>
    </source>
</reference>
<dbReference type="PRINTS" id="PR00313">
    <property type="entry name" value="CABNDNGRPT"/>
</dbReference>
<dbReference type="InterPro" id="IPR036514">
    <property type="entry name" value="SGNH_hydro_sf"/>
</dbReference>
<feature type="domain" description="CHRD" evidence="5">
    <location>
        <begin position="566"/>
        <end position="713"/>
    </location>
</feature>
<feature type="domain" description="CHRD" evidence="5">
    <location>
        <begin position="414"/>
        <end position="561"/>
    </location>
</feature>
<accession>A0A926WMB3</accession>
<dbReference type="SUPFAM" id="SSF49313">
    <property type="entry name" value="Cadherin-like"/>
    <property type="match status" value="1"/>
</dbReference>
<evidence type="ECO:0000256" key="1">
    <source>
        <dbReference type="ARBA" id="ARBA00022729"/>
    </source>
</evidence>
<proteinExistence type="predicted"/>
<dbReference type="InterPro" id="IPR038081">
    <property type="entry name" value="CalX-like_sf"/>
</dbReference>
<dbReference type="EMBL" id="JACJQU010000022">
    <property type="protein sequence ID" value="MBD2296384.1"/>
    <property type="molecule type" value="Genomic_DNA"/>
</dbReference>
<dbReference type="InterPro" id="IPR003644">
    <property type="entry name" value="Calx_beta"/>
</dbReference>
<dbReference type="InterPro" id="IPR006644">
    <property type="entry name" value="Cadg"/>
</dbReference>
<protein>
    <submittedName>
        <fullName evidence="6">CHRD domain-containing protein</fullName>
    </submittedName>
</protein>